<dbReference type="Gene3D" id="3.40.50.10140">
    <property type="entry name" value="Toll/interleukin-1 receptor homology (TIR) domain"/>
    <property type="match status" value="1"/>
</dbReference>
<feature type="domain" description="TIR" evidence="2">
    <location>
        <begin position="204"/>
        <end position="332"/>
    </location>
</feature>
<proteinExistence type="predicted"/>
<name>A0ABW4US89_9BACL</name>
<dbReference type="Pfam" id="PF13676">
    <property type="entry name" value="TIR_2"/>
    <property type="match status" value="1"/>
</dbReference>
<keyword evidence="1" id="KW-0175">Coiled coil</keyword>
<reference evidence="4" key="1">
    <citation type="journal article" date="2019" name="Int. J. Syst. Evol. Microbiol.">
        <title>The Global Catalogue of Microorganisms (GCM) 10K type strain sequencing project: providing services to taxonomists for standard genome sequencing and annotation.</title>
        <authorList>
            <consortium name="The Broad Institute Genomics Platform"/>
            <consortium name="The Broad Institute Genome Sequencing Center for Infectious Disease"/>
            <person name="Wu L."/>
            <person name="Ma J."/>
        </authorList>
    </citation>
    <scope>NUCLEOTIDE SEQUENCE [LARGE SCALE GENOMIC DNA]</scope>
    <source>
        <strain evidence="4">CGMCC 1.15067</strain>
    </source>
</reference>
<dbReference type="EMBL" id="JBHUGF010000010">
    <property type="protein sequence ID" value="MFD1989946.1"/>
    <property type="molecule type" value="Genomic_DNA"/>
</dbReference>
<keyword evidence="3" id="KW-0675">Receptor</keyword>
<feature type="coiled-coil region" evidence="1">
    <location>
        <begin position="68"/>
        <end position="95"/>
    </location>
</feature>
<organism evidence="3 4">
    <name type="scientific">Paenibacillus nicotianae</name>
    <dbReference type="NCBI Taxonomy" id="1526551"/>
    <lineage>
        <taxon>Bacteria</taxon>
        <taxon>Bacillati</taxon>
        <taxon>Bacillota</taxon>
        <taxon>Bacilli</taxon>
        <taxon>Bacillales</taxon>
        <taxon>Paenibacillaceae</taxon>
        <taxon>Paenibacillus</taxon>
    </lineage>
</organism>
<dbReference type="SUPFAM" id="SSF52200">
    <property type="entry name" value="Toll/Interleukin receptor TIR domain"/>
    <property type="match status" value="1"/>
</dbReference>
<dbReference type="RefSeq" id="WP_204823667.1">
    <property type="nucleotide sequence ID" value="NZ_JBHUGF010000010.1"/>
</dbReference>
<dbReference type="InterPro" id="IPR035897">
    <property type="entry name" value="Toll_tir_struct_dom_sf"/>
</dbReference>
<evidence type="ECO:0000313" key="3">
    <source>
        <dbReference type="EMBL" id="MFD1989946.1"/>
    </source>
</evidence>
<sequence length="332" mass="38859">MRCLIIGKFIENIKSINKIQFENICKDIGRNLANNEHSLNICSPFADSADYWILKGFSEINYSSTQPVKVYFKDDKETKEELEKLEKEFNQVKIKKIACASAQEYSWLLCQLQALDDSDLIITIGGKMEGTANMLLLLAESKRKFILPITFFGGAAEKSFERQKYHLEDFLRSDLYILHETNIVEKINDLILKISHKESIRSENKLSYFISYPKARPKEADFIETLLRRRNKVVYRDERSFIAGYNVMHEIENSIRRSNIFIATWCKEYACSPWCFDELELALDLHEKGKIEIWIFNIDDTRMIPKRARNLLSFNVRSRQELEGQLLGLLKI</sequence>
<protein>
    <submittedName>
        <fullName evidence="3">Toll/interleukin-1 receptor domain-containing protein</fullName>
    </submittedName>
</protein>
<gene>
    <name evidence="3" type="ORF">ACFSGI_08250</name>
</gene>
<dbReference type="PROSITE" id="PS50104">
    <property type="entry name" value="TIR"/>
    <property type="match status" value="1"/>
</dbReference>
<dbReference type="InterPro" id="IPR000157">
    <property type="entry name" value="TIR_dom"/>
</dbReference>
<evidence type="ECO:0000313" key="4">
    <source>
        <dbReference type="Proteomes" id="UP001597403"/>
    </source>
</evidence>
<comment type="caution">
    <text evidence="3">The sequence shown here is derived from an EMBL/GenBank/DDBJ whole genome shotgun (WGS) entry which is preliminary data.</text>
</comment>
<dbReference type="Proteomes" id="UP001597403">
    <property type="component" value="Unassembled WGS sequence"/>
</dbReference>
<evidence type="ECO:0000259" key="2">
    <source>
        <dbReference type="PROSITE" id="PS50104"/>
    </source>
</evidence>
<accession>A0ABW4US89</accession>
<keyword evidence="4" id="KW-1185">Reference proteome</keyword>
<evidence type="ECO:0000256" key="1">
    <source>
        <dbReference type="SAM" id="Coils"/>
    </source>
</evidence>